<gene>
    <name evidence="2" type="ORF">A2738_00565</name>
</gene>
<dbReference type="GO" id="GO:0030572">
    <property type="term" value="F:phosphatidyltransferase activity"/>
    <property type="evidence" value="ECO:0007669"/>
    <property type="project" value="UniProtKB-ARBA"/>
</dbReference>
<organism evidence="2 3">
    <name type="scientific">Candidatus Nomurabacteria bacterium RIFCSPHIGHO2_01_FULL_42_15</name>
    <dbReference type="NCBI Taxonomy" id="1801742"/>
    <lineage>
        <taxon>Bacteria</taxon>
        <taxon>Candidatus Nomuraibacteriota</taxon>
    </lineage>
</organism>
<dbReference type="Proteomes" id="UP000178235">
    <property type="component" value="Unassembled WGS sequence"/>
</dbReference>
<dbReference type="PROSITE" id="PS50035">
    <property type="entry name" value="PLD"/>
    <property type="match status" value="2"/>
</dbReference>
<dbReference type="AlphaFoldDB" id="A0A1F6VFM4"/>
<dbReference type="CDD" id="cd09110">
    <property type="entry name" value="PLDc_CLS_1"/>
    <property type="match status" value="1"/>
</dbReference>
<dbReference type="SUPFAM" id="SSF56024">
    <property type="entry name" value="Phospholipase D/nuclease"/>
    <property type="match status" value="2"/>
</dbReference>
<evidence type="ECO:0000313" key="3">
    <source>
        <dbReference type="Proteomes" id="UP000178235"/>
    </source>
</evidence>
<dbReference type="InterPro" id="IPR001736">
    <property type="entry name" value="PLipase_D/transphosphatidylase"/>
</dbReference>
<name>A0A1F6VFM4_9BACT</name>
<feature type="domain" description="PLD phosphodiesterase" evidence="1">
    <location>
        <begin position="257"/>
        <end position="284"/>
    </location>
</feature>
<dbReference type="GO" id="GO:0032049">
    <property type="term" value="P:cardiolipin biosynthetic process"/>
    <property type="evidence" value="ECO:0007669"/>
    <property type="project" value="UniProtKB-ARBA"/>
</dbReference>
<proteinExistence type="predicted"/>
<comment type="caution">
    <text evidence="2">The sequence shown here is derived from an EMBL/GenBank/DDBJ whole genome shotgun (WGS) entry which is preliminary data.</text>
</comment>
<accession>A0A1F6VFM4</accession>
<feature type="domain" description="PLD phosphodiesterase" evidence="1">
    <location>
        <begin position="90"/>
        <end position="117"/>
    </location>
</feature>
<dbReference type="SMART" id="SM00155">
    <property type="entry name" value="PLDc"/>
    <property type="match status" value="2"/>
</dbReference>
<dbReference type="EMBL" id="MFTS01000003">
    <property type="protein sequence ID" value="OGI68366.1"/>
    <property type="molecule type" value="Genomic_DNA"/>
</dbReference>
<dbReference type="Gene3D" id="3.30.870.10">
    <property type="entry name" value="Endonuclease Chain A"/>
    <property type="match status" value="2"/>
</dbReference>
<evidence type="ECO:0000313" key="2">
    <source>
        <dbReference type="EMBL" id="OGI68366.1"/>
    </source>
</evidence>
<dbReference type="PANTHER" id="PTHR21248">
    <property type="entry name" value="CARDIOLIPIN SYNTHASE"/>
    <property type="match status" value="1"/>
</dbReference>
<protein>
    <recommendedName>
        <fullName evidence="1">PLD phosphodiesterase domain-containing protein</fullName>
    </recommendedName>
</protein>
<reference evidence="2 3" key="1">
    <citation type="journal article" date="2016" name="Nat. Commun.">
        <title>Thousands of microbial genomes shed light on interconnected biogeochemical processes in an aquifer system.</title>
        <authorList>
            <person name="Anantharaman K."/>
            <person name="Brown C.T."/>
            <person name="Hug L.A."/>
            <person name="Sharon I."/>
            <person name="Castelle C.J."/>
            <person name="Probst A.J."/>
            <person name="Thomas B.C."/>
            <person name="Singh A."/>
            <person name="Wilkins M.J."/>
            <person name="Karaoz U."/>
            <person name="Brodie E.L."/>
            <person name="Williams K.H."/>
            <person name="Hubbard S.S."/>
            <person name="Banfield J.F."/>
        </authorList>
    </citation>
    <scope>NUCLEOTIDE SEQUENCE [LARGE SCALE GENOMIC DNA]</scope>
</reference>
<sequence length="348" mass="40680">MSYKFFTSSEKTWKSMFRAVSEARKSIYLEMYIFDNEMEEYDFFTLLQKKARQGLRVKMVIDYFGSLSLSNKEIAELKASGVEVLSLSHLFYRMHRKILIVDEQVAFIGGVNIYRASRFWNDLMVEITGSLVKKIVLSFAKSYRGAGGRDPLFIGDNDGIVRTIASTWIVEHSPVGKKFQLKRIYKKYLHEAISEIILVTPYFIPKRWLRAALHQAVLRGVRVEILIPSTAEHFFLDRLNYFYIYKLSKLGVVFYMLKKTNHAKAMIIDGKEAMVGSPNLDFLSFDFNSEIGIFFKEKEAVAKLSRIVRVWKKDAVLFDHKTYKPKWFDYILSPIINMLSLFYRLFVD</sequence>
<dbReference type="InterPro" id="IPR025202">
    <property type="entry name" value="PLD-like_dom"/>
</dbReference>
<evidence type="ECO:0000259" key="1">
    <source>
        <dbReference type="PROSITE" id="PS50035"/>
    </source>
</evidence>
<dbReference type="Pfam" id="PF13091">
    <property type="entry name" value="PLDc_2"/>
    <property type="match status" value="2"/>
</dbReference>
<dbReference type="PANTHER" id="PTHR21248:SF22">
    <property type="entry name" value="PHOSPHOLIPASE D"/>
    <property type="match status" value="1"/>
</dbReference>